<name>A0A6G1FZW3_9PEZI</name>
<dbReference type="EMBL" id="ML975162">
    <property type="protein sequence ID" value="KAF1811397.1"/>
    <property type="molecule type" value="Genomic_DNA"/>
</dbReference>
<evidence type="ECO:0000313" key="4">
    <source>
        <dbReference type="RefSeq" id="XP_033533028.1"/>
    </source>
</evidence>
<dbReference type="PANTHER" id="PTHR33112:SF1">
    <property type="entry name" value="HETEROKARYON INCOMPATIBILITY DOMAIN-CONTAINING PROTEIN"/>
    <property type="match status" value="1"/>
</dbReference>
<accession>A0A6G1FZW3</accession>
<evidence type="ECO:0000313" key="3">
    <source>
        <dbReference type="Proteomes" id="UP000504638"/>
    </source>
</evidence>
<dbReference type="AlphaFoldDB" id="A0A6G1FZW3"/>
<organism evidence="2">
    <name type="scientific">Eremomyces bilateralis CBS 781.70</name>
    <dbReference type="NCBI Taxonomy" id="1392243"/>
    <lineage>
        <taxon>Eukaryota</taxon>
        <taxon>Fungi</taxon>
        <taxon>Dikarya</taxon>
        <taxon>Ascomycota</taxon>
        <taxon>Pezizomycotina</taxon>
        <taxon>Dothideomycetes</taxon>
        <taxon>Dothideomycetes incertae sedis</taxon>
        <taxon>Eremomycetales</taxon>
        <taxon>Eremomycetaceae</taxon>
        <taxon>Eremomyces</taxon>
    </lineage>
</organism>
<sequence length="252" mass="28489">MASDHVRVPEDCSATLCDDCQKIDFHQLFYPTSQTYQCKSSPVRVPPEDDTEFRLRSIPAKDLTEDFSSAYSLCCLFQNTVANDISRLWEDEKQELAKSKDWALYSVPVASPGTIPVSNYVRIGVKDMSDWSPPLNNLLVSIPPSESSMLDKINWGRVNRWLADCHKDHVSAYCPKSAQVTVSGIRVIDVSTLRIVQPTTPSLEYVALSYLWGEFSGESLIESSLPSTLPLTIRDTVEVGKTLRYRYLWIDR</sequence>
<reference evidence="4" key="2">
    <citation type="submission" date="2020-04" db="EMBL/GenBank/DDBJ databases">
        <authorList>
            <consortium name="NCBI Genome Project"/>
        </authorList>
    </citation>
    <scope>NUCLEOTIDE SEQUENCE</scope>
    <source>
        <strain evidence="4">CBS 781.70</strain>
    </source>
</reference>
<evidence type="ECO:0000313" key="2">
    <source>
        <dbReference type="EMBL" id="KAF1811397.1"/>
    </source>
</evidence>
<dbReference type="InterPro" id="IPR010730">
    <property type="entry name" value="HET"/>
</dbReference>
<protein>
    <recommendedName>
        <fullName evidence="1">Heterokaryon incompatibility domain-containing protein</fullName>
    </recommendedName>
</protein>
<dbReference type="RefSeq" id="XP_033533028.1">
    <property type="nucleotide sequence ID" value="XM_033678175.1"/>
</dbReference>
<evidence type="ECO:0000259" key="1">
    <source>
        <dbReference type="Pfam" id="PF06985"/>
    </source>
</evidence>
<dbReference type="OrthoDB" id="5428863at2759"/>
<keyword evidence="3" id="KW-1185">Reference proteome</keyword>
<dbReference type="PANTHER" id="PTHR33112">
    <property type="entry name" value="DOMAIN PROTEIN, PUTATIVE-RELATED"/>
    <property type="match status" value="1"/>
</dbReference>
<dbReference type="GeneID" id="54418745"/>
<dbReference type="Proteomes" id="UP000504638">
    <property type="component" value="Unplaced"/>
</dbReference>
<gene>
    <name evidence="2 4" type="ORF">P152DRAFT_450518</name>
</gene>
<feature type="domain" description="Heterokaryon incompatibility" evidence="1">
    <location>
        <begin position="205"/>
        <end position="252"/>
    </location>
</feature>
<reference evidence="2 4" key="1">
    <citation type="submission" date="2020-01" db="EMBL/GenBank/DDBJ databases">
        <authorList>
            <consortium name="DOE Joint Genome Institute"/>
            <person name="Haridas S."/>
            <person name="Albert R."/>
            <person name="Binder M."/>
            <person name="Bloem J."/>
            <person name="Labutti K."/>
            <person name="Salamov A."/>
            <person name="Andreopoulos B."/>
            <person name="Baker S.E."/>
            <person name="Barry K."/>
            <person name="Bills G."/>
            <person name="Bluhm B.H."/>
            <person name="Cannon C."/>
            <person name="Castanera R."/>
            <person name="Culley D.E."/>
            <person name="Daum C."/>
            <person name="Ezra D."/>
            <person name="Gonzalez J.B."/>
            <person name="Henrissat B."/>
            <person name="Kuo A."/>
            <person name="Liang C."/>
            <person name="Lipzen A."/>
            <person name="Lutzoni F."/>
            <person name="Magnuson J."/>
            <person name="Mondo S."/>
            <person name="Nolan M."/>
            <person name="Ohm R."/>
            <person name="Pangilinan J."/>
            <person name="Park H.-J."/>
            <person name="Ramirez L."/>
            <person name="Alfaro M."/>
            <person name="Sun H."/>
            <person name="Tritt A."/>
            <person name="Yoshinaga Y."/>
            <person name="Zwiers L.-H."/>
            <person name="Turgeon B.G."/>
            <person name="Goodwin S.B."/>
            <person name="Spatafora J.W."/>
            <person name="Crous P.W."/>
            <person name="Grigoriev I.V."/>
        </authorList>
    </citation>
    <scope>NUCLEOTIDE SEQUENCE</scope>
    <source>
        <strain evidence="2 4">CBS 781.70</strain>
    </source>
</reference>
<dbReference type="Pfam" id="PF06985">
    <property type="entry name" value="HET"/>
    <property type="match status" value="1"/>
</dbReference>
<proteinExistence type="predicted"/>
<reference evidence="4" key="3">
    <citation type="submission" date="2025-04" db="UniProtKB">
        <authorList>
            <consortium name="RefSeq"/>
        </authorList>
    </citation>
    <scope>IDENTIFICATION</scope>
    <source>
        <strain evidence="4">CBS 781.70</strain>
    </source>
</reference>